<evidence type="ECO:0000256" key="6">
    <source>
        <dbReference type="ARBA" id="ARBA00022630"/>
    </source>
</evidence>
<protein>
    <recommendedName>
        <fullName evidence="4">Probable nitronate monooxygenase</fullName>
    </recommendedName>
    <alternativeName>
        <fullName evidence="11">Propionate 3-nitronate monooxygenase</fullName>
    </alternativeName>
</protein>
<organism evidence="13 14">
    <name type="scientific">Leucobacter weissii</name>
    <dbReference type="NCBI Taxonomy" id="1983706"/>
    <lineage>
        <taxon>Bacteria</taxon>
        <taxon>Bacillati</taxon>
        <taxon>Actinomycetota</taxon>
        <taxon>Actinomycetes</taxon>
        <taxon>Micrococcales</taxon>
        <taxon>Microbacteriaceae</taxon>
        <taxon>Leucobacter</taxon>
    </lineage>
</organism>
<dbReference type="FunFam" id="3.20.20.70:FF:000154">
    <property type="entry name" value="Probable nitronate monooxygenase"/>
    <property type="match status" value="1"/>
</dbReference>
<evidence type="ECO:0000256" key="11">
    <source>
        <dbReference type="ARBA" id="ARBA00031155"/>
    </source>
</evidence>
<keyword evidence="9" id="KW-0560">Oxidoreductase</keyword>
<evidence type="ECO:0000256" key="12">
    <source>
        <dbReference type="ARBA" id="ARBA00049401"/>
    </source>
</evidence>
<comment type="caution">
    <text evidence="13">The sequence shown here is derived from an EMBL/GenBank/DDBJ whole genome shotgun (WGS) entry which is preliminary data.</text>
</comment>
<evidence type="ECO:0000256" key="9">
    <source>
        <dbReference type="ARBA" id="ARBA00023002"/>
    </source>
</evidence>
<comment type="function">
    <text evidence="2">Nitronate monooxygenase that uses molecular oxygen to catalyze the oxidative denitrification of alkyl nitronates. Acts on propionate 3-nitronate (P3N), the presumed physiological substrate. Probably functions in the detoxification of P3N, a metabolic poison produced by plants and fungi as a defense mechanism.</text>
</comment>
<accession>A0A939MMI6</accession>
<keyword evidence="8" id="KW-0547">Nucleotide-binding</keyword>
<keyword evidence="10 13" id="KW-0503">Monooxygenase</keyword>
<keyword evidence="5" id="KW-0216">Detoxification</keyword>
<keyword evidence="7" id="KW-0288">FMN</keyword>
<dbReference type="GO" id="GO:0009636">
    <property type="term" value="P:response to toxic substance"/>
    <property type="evidence" value="ECO:0007669"/>
    <property type="project" value="UniProtKB-KW"/>
</dbReference>
<dbReference type="CDD" id="cd04730">
    <property type="entry name" value="NPD_like"/>
    <property type="match status" value="1"/>
</dbReference>
<evidence type="ECO:0000256" key="5">
    <source>
        <dbReference type="ARBA" id="ARBA00022575"/>
    </source>
</evidence>
<dbReference type="AlphaFoldDB" id="A0A939MMI6"/>
<sequence>MADELLRSLGMRLPVIQAPMAGVSTPELAAAVSNAGGLGSLGLAGQSAAQARETILRTRSLTGRAFGVNVFCHRPPRRAPETEEAWLRYLAPLFAELHIDPPHALEPVYASFADDDALLETLLETRPALVSFHFGLPGADRLSALRGAGIRTLATATSPHEAALVEAAGVDGIVAQGIEAGGHRGVFDPDATDEGLPTAALTRRLATRTGLPVIAAGGIADGAGVRAVLQLGAVAAQLGTAFVACPESGADASYRARLGDGAATTRLSRAYSGRPARGLVNAFMEFCERPDAPRPPDFPIAYDANKRLAAAAKAVGRSGIAPNWAGRSAGRARALPAGELVRAIAAELHGAPDRITEPHPRIGP</sequence>
<dbReference type="InterPro" id="IPR004136">
    <property type="entry name" value="NMO"/>
</dbReference>
<dbReference type="RefSeq" id="WP_208096457.1">
    <property type="nucleotide sequence ID" value="NZ_JAGDYM010000004.1"/>
</dbReference>
<dbReference type="Gene3D" id="3.20.20.70">
    <property type="entry name" value="Aldolase class I"/>
    <property type="match status" value="1"/>
</dbReference>
<name>A0A939MMI6_9MICO</name>
<evidence type="ECO:0000313" key="14">
    <source>
        <dbReference type="Proteomes" id="UP000664382"/>
    </source>
</evidence>
<evidence type="ECO:0000256" key="3">
    <source>
        <dbReference type="ARBA" id="ARBA00009881"/>
    </source>
</evidence>
<dbReference type="PANTHER" id="PTHR42747">
    <property type="entry name" value="NITRONATE MONOOXYGENASE-RELATED"/>
    <property type="match status" value="1"/>
</dbReference>
<dbReference type="SUPFAM" id="SSF51412">
    <property type="entry name" value="Inosine monophosphate dehydrogenase (IMPDH)"/>
    <property type="match status" value="1"/>
</dbReference>
<comment type="catalytic activity">
    <reaction evidence="12">
        <text>3 propionate 3-nitronate + 3 O2 + H2O = 3 3-oxopropanoate + 2 nitrate + nitrite + H2O2 + 3 H(+)</text>
        <dbReference type="Rhea" id="RHEA:57332"/>
        <dbReference type="ChEBI" id="CHEBI:15377"/>
        <dbReference type="ChEBI" id="CHEBI:15378"/>
        <dbReference type="ChEBI" id="CHEBI:15379"/>
        <dbReference type="ChEBI" id="CHEBI:16240"/>
        <dbReference type="ChEBI" id="CHEBI:16301"/>
        <dbReference type="ChEBI" id="CHEBI:17632"/>
        <dbReference type="ChEBI" id="CHEBI:33190"/>
        <dbReference type="ChEBI" id="CHEBI:136067"/>
    </reaction>
</comment>
<comment type="similarity">
    <text evidence="3">Belongs to the nitronate monooxygenase family. NMO class I subfamily.</text>
</comment>
<evidence type="ECO:0000256" key="4">
    <source>
        <dbReference type="ARBA" id="ARBA00013457"/>
    </source>
</evidence>
<comment type="cofactor">
    <cofactor evidence="1">
        <name>FMN</name>
        <dbReference type="ChEBI" id="CHEBI:58210"/>
    </cofactor>
</comment>
<dbReference type="PANTHER" id="PTHR42747:SF3">
    <property type="entry name" value="NITRONATE MONOOXYGENASE-RELATED"/>
    <property type="match status" value="1"/>
</dbReference>
<keyword evidence="14" id="KW-1185">Reference proteome</keyword>
<dbReference type="GO" id="GO:0000166">
    <property type="term" value="F:nucleotide binding"/>
    <property type="evidence" value="ECO:0007669"/>
    <property type="project" value="UniProtKB-KW"/>
</dbReference>
<dbReference type="GO" id="GO:0018580">
    <property type="term" value="F:nitronate monooxygenase activity"/>
    <property type="evidence" value="ECO:0007669"/>
    <property type="project" value="InterPro"/>
</dbReference>
<dbReference type="Pfam" id="PF03060">
    <property type="entry name" value="NMO"/>
    <property type="match status" value="1"/>
</dbReference>
<evidence type="ECO:0000256" key="8">
    <source>
        <dbReference type="ARBA" id="ARBA00022741"/>
    </source>
</evidence>
<gene>
    <name evidence="13" type="ORF">J4H92_04410</name>
</gene>
<dbReference type="EMBL" id="JAGDYM010000004">
    <property type="protein sequence ID" value="MBO1901191.1"/>
    <property type="molecule type" value="Genomic_DNA"/>
</dbReference>
<evidence type="ECO:0000256" key="10">
    <source>
        <dbReference type="ARBA" id="ARBA00023033"/>
    </source>
</evidence>
<evidence type="ECO:0000256" key="1">
    <source>
        <dbReference type="ARBA" id="ARBA00001917"/>
    </source>
</evidence>
<dbReference type="InterPro" id="IPR013785">
    <property type="entry name" value="Aldolase_TIM"/>
</dbReference>
<evidence type="ECO:0000313" key="13">
    <source>
        <dbReference type="EMBL" id="MBO1901191.1"/>
    </source>
</evidence>
<dbReference type="Proteomes" id="UP000664382">
    <property type="component" value="Unassembled WGS sequence"/>
</dbReference>
<proteinExistence type="inferred from homology"/>
<evidence type="ECO:0000256" key="7">
    <source>
        <dbReference type="ARBA" id="ARBA00022643"/>
    </source>
</evidence>
<keyword evidence="6" id="KW-0285">Flavoprotein</keyword>
<reference evidence="13" key="1">
    <citation type="submission" date="2021-03" db="EMBL/GenBank/DDBJ databases">
        <title>Leucobacter chromiisoli sp. nov., isolated from chromium-containing soil of chemical plant.</title>
        <authorList>
            <person name="Xu Z."/>
        </authorList>
    </citation>
    <scope>NUCLEOTIDE SEQUENCE</scope>
    <source>
        <strain evidence="13">S27</strain>
    </source>
</reference>
<evidence type="ECO:0000256" key="2">
    <source>
        <dbReference type="ARBA" id="ARBA00003535"/>
    </source>
</evidence>